<organism evidence="1 2">
    <name type="scientific">Candidatus Ichthyocystis hellenicum</name>
    <dbReference type="NCBI Taxonomy" id="1561003"/>
    <lineage>
        <taxon>Bacteria</taxon>
        <taxon>Pseudomonadati</taxon>
        <taxon>Pseudomonadota</taxon>
        <taxon>Betaproteobacteria</taxon>
        <taxon>Burkholderiales</taxon>
        <taxon>Candidatus Ichthyocystis</taxon>
    </lineage>
</organism>
<proteinExistence type="predicted"/>
<dbReference type="AlphaFoldDB" id="A0A0S4M5U4"/>
<evidence type="ECO:0000313" key="2">
    <source>
        <dbReference type="Proteomes" id="UP000198651"/>
    </source>
</evidence>
<keyword evidence="2" id="KW-1185">Reference proteome</keyword>
<evidence type="ECO:0000313" key="1">
    <source>
        <dbReference type="EMBL" id="CUT18348.1"/>
    </source>
</evidence>
<protein>
    <submittedName>
        <fullName evidence="1">Uncharacterized protein</fullName>
    </submittedName>
</protein>
<dbReference type="STRING" id="1561003.Ark11_1553"/>
<sequence length="466" mass="54044">KSLIRKLELIFNSNKMLDNKFISNLNFLNDLLTKIFIEVKSCPILHAGKIFFPGEHTAKSLSKYILSDMYRVPTKIHRKLTLHKHTKDNMSESNYEKSSEANIHDSMKTSLLKKPLIPQKKLKWDNDPVSPLYIYKLALSKIDIDKSDFECSFIDKAKHYYSVIKHLISKKEKINIDLSITYNNVKNYILETFYPFLKEIEEETISKIKLTNGMTIDELRLSCASNEEFLDRLREFCNKVIISIKNRSNNALIDLIQYCIPLGTEISKKIRMKKERKNLFLNEMENLLITNISNMPKAIADSIKLVHHVDIINGCFSNFYDIYVDNKSLLKAKLIFDTVPLKVINDPLLSESVDKISLDMIDKIKKQNINIIRISRKSIINSNLICSKLSIYNYVKKLVKQELLTLKDNISDPILTIRNNKIEAADQKTMDEVFDKLGSDLTETAIISYNKLFVRRYKSKAGNKKL</sequence>
<reference evidence="2" key="1">
    <citation type="submission" date="2015-11" db="EMBL/GenBank/DDBJ databases">
        <authorList>
            <person name="Seth-Smith H.M.B."/>
        </authorList>
    </citation>
    <scope>NUCLEOTIDE SEQUENCE [LARGE SCALE GENOMIC DNA]</scope>
    <source>
        <strain evidence="2">2013Ark11</strain>
    </source>
</reference>
<dbReference type="Proteomes" id="UP000198651">
    <property type="component" value="Chromosome I"/>
</dbReference>
<gene>
    <name evidence="1" type="ORF">Ark11_1553</name>
</gene>
<feature type="non-terminal residue" evidence="1">
    <location>
        <position position="1"/>
    </location>
</feature>
<dbReference type="EMBL" id="LN906597">
    <property type="protein sequence ID" value="CUT18348.1"/>
    <property type="molecule type" value="Genomic_DNA"/>
</dbReference>
<accession>A0A0S4M5U4</accession>
<name>A0A0S4M5U4_9BURK</name>